<protein>
    <submittedName>
        <fullName evidence="2">Uncharacterized protein</fullName>
    </submittedName>
</protein>
<feature type="transmembrane region" description="Helical" evidence="1">
    <location>
        <begin position="93"/>
        <end position="113"/>
    </location>
</feature>
<keyword evidence="3" id="KW-1185">Reference proteome</keyword>
<proteinExistence type="predicted"/>
<name>A0AA36CS16_9BILA</name>
<sequence length="123" mass="13878">MAVVVIYALEPITLLLAEDHLRYGLDATVMTILLAVSIVFLGIFMVVVLLGMLRKRPTLLLVYLGFQIVCIPLIVRHSLAWTPELHYTTRMKVFEALIIPTQLLSAIMALFNISAMNACRRCY</sequence>
<comment type="caution">
    <text evidence="2">The sequence shown here is derived from an EMBL/GenBank/DDBJ whole genome shotgun (WGS) entry which is preliminary data.</text>
</comment>
<evidence type="ECO:0000256" key="1">
    <source>
        <dbReference type="SAM" id="Phobius"/>
    </source>
</evidence>
<dbReference type="EMBL" id="CATQJA010002625">
    <property type="protein sequence ID" value="CAJ0573948.1"/>
    <property type="molecule type" value="Genomic_DNA"/>
</dbReference>
<accession>A0AA36CS16</accession>
<evidence type="ECO:0000313" key="3">
    <source>
        <dbReference type="Proteomes" id="UP001177023"/>
    </source>
</evidence>
<dbReference type="Proteomes" id="UP001177023">
    <property type="component" value="Unassembled WGS sequence"/>
</dbReference>
<feature type="non-terminal residue" evidence="2">
    <location>
        <position position="123"/>
    </location>
</feature>
<keyword evidence="1" id="KW-0812">Transmembrane</keyword>
<gene>
    <name evidence="2" type="ORF">MSPICULIGERA_LOCUS12292</name>
</gene>
<reference evidence="2" key="1">
    <citation type="submission" date="2023-06" db="EMBL/GenBank/DDBJ databases">
        <authorList>
            <person name="Delattre M."/>
        </authorList>
    </citation>
    <scope>NUCLEOTIDE SEQUENCE</scope>
    <source>
        <strain evidence="2">AF72</strain>
    </source>
</reference>
<organism evidence="2 3">
    <name type="scientific">Mesorhabditis spiculigera</name>
    <dbReference type="NCBI Taxonomy" id="96644"/>
    <lineage>
        <taxon>Eukaryota</taxon>
        <taxon>Metazoa</taxon>
        <taxon>Ecdysozoa</taxon>
        <taxon>Nematoda</taxon>
        <taxon>Chromadorea</taxon>
        <taxon>Rhabditida</taxon>
        <taxon>Rhabditina</taxon>
        <taxon>Rhabditomorpha</taxon>
        <taxon>Rhabditoidea</taxon>
        <taxon>Rhabditidae</taxon>
        <taxon>Mesorhabditinae</taxon>
        <taxon>Mesorhabditis</taxon>
    </lineage>
</organism>
<feature type="transmembrane region" description="Helical" evidence="1">
    <location>
        <begin position="27"/>
        <end position="53"/>
    </location>
</feature>
<evidence type="ECO:0000313" key="2">
    <source>
        <dbReference type="EMBL" id="CAJ0573948.1"/>
    </source>
</evidence>
<keyword evidence="1" id="KW-0472">Membrane</keyword>
<keyword evidence="1" id="KW-1133">Transmembrane helix</keyword>
<dbReference type="AlphaFoldDB" id="A0AA36CS16"/>
<feature type="transmembrane region" description="Helical" evidence="1">
    <location>
        <begin position="60"/>
        <end position="81"/>
    </location>
</feature>